<name>A0A0W7TRT7_9FIRM</name>
<evidence type="ECO:0000313" key="2">
    <source>
        <dbReference type="Proteomes" id="UP000053433"/>
    </source>
</evidence>
<protein>
    <submittedName>
        <fullName evidence="1">Uncharacterized protein</fullName>
    </submittedName>
</protein>
<gene>
    <name evidence="1" type="ORF">ASJ35_07305</name>
</gene>
<organism evidence="1 2">
    <name type="scientific">Ruthenibacterium lactatiformans</name>
    <dbReference type="NCBI Taxonomy" id="1550024"/>
    <lineage>
        <taxon>Bacteria</taxon>
        <taxon>Bacillati</taxon>
        <taxon>Bacillota</taxon>
        <taxon>Clostridia</taxon>
        <taxon>Eubacteriales</taxon>
        <taxon>Oscillospiraceae</taxon>
        <taxon>Ruthenibacterium</taxon>
    </lineage>
</organism>
<sequence>MKKDGKYRFSLQFSADSEEQVRAGELLERLGNRKSAVVVAALNDYLDSNPNLQDAHCKIEVKLTPGYNRDGIEEIIRRIVEERLAAVRRDEPQMAFSEESKTDTLEADIAQMLDNLDMFS</sequence>
<dbReference type="RefSeq" id="WP_016295837.1">
    <property type="nucleotide sequence ID" value="NZ_DBGEBT010000048.1"/>
</dbReference>
<dbReference type="Proteomes" id="UP000053433">
    <property type="component" value="Unassembled WGS sequence"/>
</dbReference>
<dbReference type="AlphaFoldDB" id="A0A0W7TRT7"/>
<proteinExistence type="predicted"/>
<comment type="caution">
    <text evidence="1">The sequence shown here is derived from an EMBL/GenBank/DDBJ whole genome shotgun (WGS) entry which is preliminary data.</text>
</comment>
<reference evidence="1 2" key="1">
    <citation type="submission" date="2015-10" db="EMBL/GenBank/DDBJ databases">
        <title>A novel member of the family Ruminococcaceae isolated from human faeces.</title>
        <authorList>
            <person name="Shkoporov A.N."/>
            <person name="Chaplin A.V."/>
            <person name="Motuzova O.V."/>
            <person name="Kafarskaia L.I."/>
            <person name="Efimov B.A."/>
        </authorList>
    </citation>
    <scope>NUCLEOTIDE SEQUENCE [LARGE SCALE GENOMIC DNA]</scope>
    <source>
        <strain evidence="1 2">668</strain>
    </source>
</reference>
<dbReference type="EMBL" id="LMUA01000008">
    <property type="protein sequence ID" value="KUE76539.1"/>
    <property type="molecule type" value="Genomic_DNA"/>
</dbReference>
<accession>A0A0W7TRT7</accession>
<evidence type="ECO:0000313" key="1">
    <source>
        <dbReference type="EMBL" id="KUE76539.1"/>
    </source>
</evidence>